<protein>
    <submittedName>
        <fullName evidence="4">Hydrogenase maturation factor</fullName>
    </submittedName>
</protein>
<organism evidence="4 5">
    <name type="scientific">Natranaeroarchaeum sulfidigenes</name>
    <dbReference type="NCBI Taxonomy" id="2784880"/>
    <lineage>
        <taxon>Archaea</taxon>
        <taxon>Methanobacteriati</taxon>
        <taxon>Methanobacteriota</taxon>
        <taxon>Stenosarchaea group</taxon>
        <taxon>Halobacteria</taxon>
        <taxon>Halobacteriales</taxon>
        <taxon>Natronoarchaeaceae</taxon>
        <taxon>Natranaeroarchaeum</taxon>
    </lineage>
</organism>
<reference evidence="4" key="1">
    <citation type="submission" date="2020-11" db="EMBL/GenBank/DDBJ databases">
        <title>Carbohydrate-dependent, anaerobic sulfur respiration: A novel catabolism in halophilic archaea.</title>
        <authorList>
            <person name="Sorokin D.Y."/>
            <person name="Messina E."/>
            <person name="Smedile F."/>
            <person name="La Cono V."/>
            <person name="Hallsworth J.E."/>
            <person name="Yakimov M.M."/>
        </authorList>
    </citation>
    <scope>NUCLEOTIDE SEQUENCE</scope>
    <source>
        <strain evidence="4">AArc-S</strain>
    </source>
</reference>
<evidence type="ECO:0000256" key="1">
    <source>
        <dbReference type="ARBA" id="ARBA00006243"/>
    </source>
</evidence>
<keyword evidence="5" id="KW-1185">Reference proteome</keyword>
<dbReference type="PIRSF" id="PIRSF005644">
    <property type="entry name" value="Hdrgns_mtr_HypE"/>
    <property type="match status" value="1"/>
</dbReference>
<accession>A0A897MSV8</accession>
<dbReference type="SUPFAM" id="SSF55326">
    <property type="entry name" value="PurM N-terminal domain-like"/>
    <property type="match status" value="1"/>
</dbReference>
<dbReference type="Proteomes" id="UP000663586">
    <property type="component" value="Chromosome"/>
</dbReference>
<name>A0A897MSV8_9EURY</name>
<evidence type="ECO:0000313" key="4">
    <source>
        <dbReference type="EMBL" id="QSG03577.1"/>
    </source>
</evidence>
<dbReference type="EMBL" id="CP064786">
    <property type="protein sequence ID" value="QSG03577.1"/>
    <property type="molecule type" value="Genomic_DNA"/>
</dbReference>
<dbReference type="SUPFAM" id="SSF56042">
    <property type="entry name" value="PurM C-terminal domain-like"/>
    <property type="match status" value="1"/>
</dbReference>
<dbReference type="Gene3D" id="3.30.1330.10">
    <property type="entry name" value="PurM-like, N-terminal domain"/>
    <property type="match status" value="1"/>
</dbReference>
<dbReference type="Pfam" id="PF02769">
    <property type="entry name" value="AIRS_C"/>
    <property type="match status" value="1"/>
</dbReference>
<dbReference type="Gene3D" id="3.90.650.10">
    <property type="entry name" value="PurM-like C-terminal domain"/>
    <property type="match status" value="1"/>
</dbReference>
<dbReference type="PANTHER" id="PTHR30303">
    <property type="entry name" value="HYDROGENASE ISOENZYMES FORMATION PROTEIN HYPE"/>
    <property type="match status" value="1"/>
</dbReference>
<dbReference type="GO" id="GO:0051604">
    <property type="term" value="P:protein maturation"/>
    <property type="evidence" value="ECO:0007669"/>
    <property type="project" value="TreeGrafter"/>
</dbReference>
<dbReference type="InterPro" id="IPR036676">
    <property type="entry name" value="PurM-like_C_sf"/>
</dbReference>
<feature type="domain" description="PurM-like C-terminal" evidence="3">
    <location>
        <begin position="166"/>
        <end position="321"/>
    </location>
</feature>
<dbReference type="AlphaFoldDB" id="A0A897MSV8"/>
<sequence length="342" mass="35314">MSPVDSHSMGGKLDPEALAAVLDRTGGLDEDVLVGPAYGEDAAVIDLGDERLVVSSDPISLAAERIGTLGVHVACNDVAVGGADPEYLTAVLLVPSEAGDGVAPTGGEGSDDSIETIMADVEREASALDVSIVGGHTEYVDQLDRPLLSMTAMGRTDRAIPTGGAEPGDRLVLTKGAGIEATAILATDFREDLEGVSAGTLDRAAEFFEDLSVVPDARVLREYATAMHDPTEGGVFDGLIELAAASEVELVVESATIPIREETARLCTAMDVDPLHAFGSGAALATVREEDVADALAALADVGIEAAEIGTVRAADEPALVLDGERHTDPAREALYALWDDT</sequence>
<evidence type="ECO:0000313" key="5">
    <source>
        <dbReference type="Proteomes" id="UP000663586"/>
    </source>
</evidence>
<dbReference type="Pfam" id="PF00586">
    <property type="entry name" value="AIRS"/>
    <property type="match status" value="1"/>
</dbReference>
<evidence type="ECO:0000259" key="3">
    <source>
        <dbReference type="Pfam" id="PF02769"/>
    </source>
</evidence>
<evidence type="ECO:0000259" key="2">
    <source>
        <dbReference type="Pfam" id="PF00586"/>
    </source>
</evidence>
<dbReference type="InterPro" id="IPR036921">
    <property type="entry name" value="PurM-like_N_sf"/>
</dbReference>
<feature type="domain" description="PurM-like N-terminal" evidence="2">
    <location>
        <begin position="39"/>
        <end position="155"/>
    </location>
</feature>
<dbReference type="InterPro" id="IPR016188">
    <property type="entry name" value="PurM-like_N"/>
</dbReference>
<dbReference type="KEGG" id="hara:AArcS_2381"/>
<dbReference type="CDD" id="cd06061">
    <property type="entry name" value="PurM-like1"/>
    <property type="match status" value="1"/>
</dbReference>
<comment type="similarity">
    <text evidence="1">Belongs to the HypE family.</text>
</comment>
<dbReference type="InterPro" id="IPR010918">
    <property type="entry name" value="PurM-like_C_dom"/>
</dbReference>
<proteinExistence type="inferred from homology"/>
<dbReference type="InterPro" id="IPR011854">
    <property type="entry name" value="HypE"/>
</dbReference>
<dbReference type="PANTHER" id="PTHR30303:SF4">
    <property type="entry name" value="HYDROGENASE EXPRESSION_FORMATION PROTEIN HYPE"/>
    <property type="match status" value="1"/>
</dbReference>
<gene>
    <name evidence="4" type="primary">hypE</name>
    <name evidence="4" type="ORF">AArcS_2381</name>
</gene>